<comment type="caution">
    <text evidence="3">The sequence shown here is derived from an EMBL/GenBank/DDBJ whole genome shotgun (WGS) entry which is preliminary data.</text>
</comment>
<sequence length="494" mass="54837">MYASQINLNLSRDTAKTFVITFIYVSDCAMTSEGKKCGISSLLPISCRDRAEAFARSLQSRLNSLGSENESNEERSWLEADGNNVTLSQQPLPENERYLALELLESPSSPQEEIEENELKRLLNGDQLKTDCASEVTCNGLMIRHYSADSDNEVFYDLDDESIEESTDTKTSNITKSVESETGIDVNSEGSDGSFATSLDCTPQGSIGEDTTANSSSEREVNGTLAPSVSYLTIHSDVTVEYTKINGNSSSQLEDDETEETPRVRRCSSLKTGKTPPGTPSRKKIVRFADVLGLDLADVRTFLDEIPKVPKSAYDDLSDVDLSDNLEANSNFTTKFHGIRIDRILVPLFEQPVASSNFLDLVRENRVCLENALVEDPVLFQIKGTVRVRNLDFHKSVYVRYSLDSWKSFADVQATYVDNSCDGFSDRFSFTIYAHTLTVGQKIEFACRFQCKGSQYWDNNGGRNYCFQCLPSATSNTSAPIVTHGLGDWGASFY</sequence>
<dbReference type="InterPro" id="IPR005036">
    <property type="entry name" value="CBM21_dom"/>
</dbReference>
<dbReference type="InterPro" id="IPR038175">
    <property type="entry name" value="CBM21_dom_sf"/>
</dbReference>
<dbReference type="Pfam" id="PF03370">
    <property type="entry name" value="CBM_21"/>
    <property type="match status" value="1"/>
</dbReference>
<gene>
    <name evidence="3" type="ORF">ABEB36_014374</name>
</gene>
<dbReference type="AlphaFoldDB" id="A0ABD1E476"/>
<evidence type="ECO:0000313" key="4">
    <source>
        <dbReference type="Proteomes" id="UP001566132"/>
    </source>
</evidence>
<evidence type="ECO:0000256" key="1">
    <source>
        <dbReference type="SAM" id="MobiDB-lite"/>
    </source>
</evidence>
<dbReference type="PANTHER" id="PTHR12307:SF36">
    <property type="entry name" value="GLYCOGEN-BINDING SUBUNIT 76A"/>
    <property type="match status" value="1"/>
</dbReference>
<reference evidence="3 4" key="1">
    <citation type="submission" date="2024-05" db="EMBL/GenBank/DDBJ databases">
        <title>Genetic variation in Jamaican populations of the coffee berry borer (Hypothenemus hampei).</title>
        <authorList>
            <person name="Errbii M."/>
            <person name="Myrie A."/>
        </authorList>
    </citation>
    <scope>NUCLEOTIDE SEQUENCE [LARGE SCALE GENOMIC DNA]</scope>
    <source>
        <strain evidence="3">JA-Hopewell-2020-01-JO</strain>
        <tissue evidence="3">Whole body</tissue>
    </source>
</reference>
<feature type="region of interest" description="Disordered" evidence="1">
    <location>
        <begin position="245"/>
        <end position="280"/>
    </location>
</feature>
<dbReference type="EMBL" id="JBDJPC010000012">
    <property type="protein sequence ID" value="KAL1489489.1"/>
    <property type="molecule type" value="Genomic_DNA"/>
</dbReference>
<name>A0ABD1E476_HYPHA</name>
<dbReference type="Proteomes" id="UP001566132">
    <property type="component" value="Unassembled WGS sequence"/>
</dbReference>
<protein>
    <recommendedName>
        <fullName evidence="2">CBM21 domain-containing protein</fullName>
    </recommendedName>
</protein>
<evidence type="ECO:0000259" key="2">
    <source>
        <dbReference type="PROSITE" id="PS51159"/>
    </source>
</evidence>
<feature type="compositionally biased region" description="Polar residues" evidence="1">
    <location>
        <begin position="188"/>
        <end position="216"/>
    </location>
</feature>
<organism evidence="3 4">
    <name type="scientific">Hypothenemus hampei</name>
    <name type="common">Coffee berry borer</name>
    <dbReference type="NCBI Taxonomy" id="57062"/>
    <lineage>
        <taxon>Eukaryota</taxon>
        <taxon>Metazoa</taxon>
        <taxon>Ecdysozoa</taxon>
        <taxon>Arthropoda</taxon>
        <taxon>Hexapoda</taxon>
        <taxon>Insecta</taxon>
        <taxon>Pterygota</taxon>
        <taxon>Neoptera</taxon>
        <taxon>Endopterygota</taxon>
        <taxon>Coleoptera</taxon>
        <taxon>Polyphaga</taxon>
        <taxon>Cucujiformia</taxon>
        <taxon>Curculionidae</taxon>
        <taxon>Scolytinae</taxon>
        <taxon>Hypothenemus</taxon>
    </lineage>
</organism>
<feature type="region of interest" description="Disordered" evidence="1">
    <location>
        <begin position="163"/>
        <end position="222"/>
    </location>
</feature>
<feature type="region of interest" description="Disordered" evidence="1">
    <location>
        <begin position="64"/>
        <end position="91"/>
    </location>
</feature>
<proteinExistence type="predicted"/>
<feature type="domain" description="CBM21" evidence="2">
    <location>
        <begin position="359"/>
        <end position="468"/>
    </location>
</feature>
<accession>A0ABD1E476</accession>
<dbReference type="InterPro" id="IPR050782">
    <property type="entry name" value="PP1_regulatory_subunit_3"/>
</dbReference>
<dbReference type="Gene3D" id="2.60.40.2440">
    <property type="entry name" value="Carbohydrate binding type-21 domain"/>
    <property type="match status" value="1"/>
</dbReference>
<dbReference type="PANTHER" id="PTHR12307">
    <property type="entry name" value="PROTEIN PHOSPHATASE 1 REGULATORY SUBUNIT"/>
    <property type="match status" value="1"/>
</dbReference>
<keyword evidence="4" id="KW-1185">Reference proteome</keyword>
<evidence type="ECO:0000313" key="3">
    <source>
        <dbReference type="EMBL" id="KAL1489489.1"/>
    </source>
</evidence>
<dbReference type="PROSITE" id="PS51159">
    <property type="entry name" value="CBM21"/>
    <property type="match status" value="1"/>
</dbReference>